<accession>A0ABQ9Z2D1</accession>
<keyword evidence="3" id="KW-1185">Reference proteome</keyword>
<feature type="region of interest" description="Disordered" evidence="1">
    <location>
        <begin position="115"/>
        <end position="145"/>
    </location>
</feature>
<sequence length="145" mass="16690">MLAKSYLRNEQQNLEATFSAPEEIRAEPKFELITDHKPLVPILNDDLDKLHNPRILRLRFNNQKQPYECTARWLPGKNAQRSVASSPAQMMLNRPIRDPLPANYCSFVPKWQQETDTLEKKNEESKRNPNGALQSNSPSTIAVHL</sequence>
<evidence type="ECO:0000313" key="3">
    <source>
        <dbReference type="Proteomes" id="UP001234178"/>
    </source>
</evidence>
<feature type="compositionally biased region" description="Polar residues" evidence="1">
    <location>
        <begin position="131"/>
        <end position="145"/>
    </location>
</feature>
<evidence type="ECO:0000313" key="2">
    <source>
        <dbReference type="EMBL" id="KAK4006950.1"/>
    </source>
</evidence>
<feature type="compositionally biased region" description="Basic and acidic residues" evidence="1">
    <location>
        <begin position="117"/>
        <end position="127"/>
    </location>
</feature>
<name>A0ABQ9Z2D1_9CRUS</name>
<dbReference type="Proteomes" id="UP001234178">
    <property type="component" value="Unassembled WGS sequence"/>
</dbReference>
<evidence type="ECO:0008006" key="4">
    <source>
        <dbReference type="Google" id="ProtNLM"/>
    </source>
</evidence>
<evidence type="ECO:0000256" key="1">
    <source>
        <dbReference type="SAM" id="MobiDB-lite"/>
    </source>
</evidence>
<gene>
    <name evidence="2" type="ORF">OUZ56_012104</name>
</gene>
<proteinExistence type="predicted"/>
<organism evidence="2 3">
    <name type="scientific">Daphnia magna</name>
    <dbReference type="NCBI Taxonomy" id="35525"/>
    <lineage>
        <taxon>Eukaryota</taxon>
        <taxon>Metazoa</taxon>
        <taxon>Ecdysozoa</taxon>
        <taxon>Arthropoda</taxon>
        <taxon>Crustacea</taxon>
        <taxon>Branchiopoda</taxon>
        <taxon>Diplostraca</taxon>
        <taxon>Cladocera</taxon>
        <taxon>Anomopoda</taxon>
        <taxon>Daphniidae</taxon>
        <taxon>Daphnia</taxon>
    </lineage>
</organism>
<comment type="caution">
    <text evidence="2">The sequence shown here is derived from an EMBL/GenBank/DDBJ whole genome shotgun (WGS) entry which is preliminary data.</text>
</comment>
<reference evidence="2 3" key="1">
    <citation type="journal article" date="2023" name="Nucleic Acids Res.">
        <title>The hologenome of Daphnia magna reveals possible DNA methylation and microbiome-mediated evolution of the host genome.</title>
        <authorList>
            <person name="Chaturvedi A."/>
            <person name="Li X."/>
            <person name="Dhandapani V."/>
            <person name="Marshall H."/>
            <person name="Kissane S."/>
            <person name="Cuenca-Cambronero M."/>
            <person name="Asole G."/>
            <person name="Calvet F."/>
            <person name="Ruiz-Romero M."/>
            <person name="Marangio P."/>
            <person name="Guigo R."/>
            <person name="Rago D."/>
            <person name="Mirbahai L."/>
            <person name="Eastwood N."/>
            <person name="Colbourne J.K."/>
            <person name="Zhou J."/>
            <person name="Mallon E."/>
            <person name="Orsini L."/>
        </authorList>
    </citation>
    <scope>NUCLEOTIDE SEQUENCE [LARGE SCALE GENOMIC DNA]</scope>
    <source>
        <strain evidence="2">LRV0_1</strain>
    </source>
</reference>
<dbReference type="EMBL" id="JAOYFB010000002">
    <property type="protein sequence ID" value="KAK4006950.1"/>
    <property type="molecule type" value="Genomic_DNA"/>
</dbReference>
<protein>
    <recommendedName>
        <fullName evidence="4">Reverse transcriptase RNase H-like domain-containing protein</fullName>
    </recommendedName>
</protein>